<protein>
    <submittedName>
        <fullName evidence="10">ABC transporter permease</fullName>
    </submittedName>
</protein>
<dbReference type="GO" id="GO:0022857">
    <property type="term" value="F:transmembrane transporter activity"/>
    <property type="evidence" value="ECO:0007669"/>
    <property type="project" value="TreeGrafter"/>
</dbReference>
<dbReference type="Pfam" id="PF12704">
    <property type="entry name" value="MacB_PCD"/>
    <property type="match status" value="1"/>
</dbReference>
<dbReference type="PANTHER" id="PTHR30572">
    <property type="entry name" value="MEMBRANE COMPONENT OF TRANSPORTER-RELATED"/>
    <property type="match status" value="1"/>
</dbReference>
<evidence type="ECO:0000313" key="11">
    <source>
        <dbReference type="Proteomes" id="UP000567293"/>
    </source>
</evidence>
<keyword evidence="11" id="KW-1185">Reference proteome</keyword>
<feature type="transmembrane region" description="Helical" evidence="7">
    <location>
        <begin position="21"/>
        <end position="43"/>
    </location>
</feature>
<keyword evidence="3 7" id="KW-0812">Transmembrane</keyword>
<keyword evidence="2" id="KW-1003">Cell membrane</keyword>
<dbReference type="Pfam" id="PF02687">
    <property type="entry name" value="FtsX"/>
    <property type="match status" value="1"/>
</dbReference>
<reference evidence="10" key="1">
    <citation type="submission" date="2020-06" db="EMBL/GenBank/DDBJ databases">
        <title>Legume-microbial interactions unlock mineral nutrients during tropical forest succession.</title>
        <authorList>
            <person name="Epihov D.Z."/>
        </authorList>
    </citation>
    <scope>NUCLEOTIDE SEQUENCE [LARGE SCALE GENOMIC DNA]</scope>
    <source>
        <strain evidence="10">Pan2503</strain>
    </source>
</reference>
<feature type="domain" description="MacB-like periplasmic core" evidence="9">
    <location>
        <begin position="22"/>
        <end position="237"/>
    </location>
</feature>
<comment type="caution">
    <text evidence="10">The sequence shown here is derived from an EMBL/GenBank/DDBJ whole genome shotgun (WGS) entry which is preliminary data.</text>
</comment>
<organism evidence="10 11">
    <name type="scientific">Candidatus Acidiferrum panamense</name>
    <dbReference type="NCBI Taxonomy" id="2741543"/>
    <lineage>
        <taxon>Bacteria</taxon>
        <taxon>Pseudomonadati</taxon>
        <taxon>Acidobacteriota</taxon>
        <taxon>Terriglobia</taxon>
        <taxon>Candidatus Acidiferrales</taxon>
        <taxon>Candidatus Acidiferrum</taxon>
    </lineage>
</organism>
<keyword evidence="5 7" id="KW-0472">Membrane</keyword>
<feature type="domain" description="ABC3 transporter permease C-terminal" evidence="8">
    <location>
        <begin position="275"/>
        <end position="322"/>
    </location>
</feature>
<sequence>MDIRETIAVAIDALRANKLRAMLTSLGVIIGSASVVLVVTVALTSRKFVLSQIEATGANLAWVELVQTPDKAPPRSYEMTADDIEAAKSIPHVAAVAGTSEHSMTMTVDRADRAVNLVGVTEGYQTIRRLLIVRGRYFDAGDMEMRSKVCLITTQLAERIFGQENPIGGPIRIGELTFTVIGVFRERVETFGLSEIQENSVLIPFTLMKYYTGTEVVGLLDVQADTEEDVPSVAKQLLLVLHSRHPVEADYKVQTLTAILGAARNISLALTLVLIIIAAIALLISGIGIMNIMLVTVTERTREIGIRKAIGAARQEILYQFLV</sequence>
<evidence type="ECO:0000256" key="2">
    <source>
        <dbReference type="ARBA" id="ARBA00022475"/>
    </source>
</evidence>
<comment type="similarity">
    <text evidence="6">Belongs to the ABC-4 integral membrane protein family.</text>
</comment>
<dbReference type="Proteomes" id="UP000567293">
    <property type="component" value="Unassembled WGS sequence"/>
</dbReference>
<dbReference type="InterPro" id="IPR025857">
    <property type="entry name" value="MacB_PCD"/>
</dbReference>
<evidence type="ECO:0000313" key="10">
    <source>
        <dbReference type="EMBL" id="MBA0088492.1"/>
    </source>
</evidence>
<dbReference type="PANTHER" id="PTHR30572:SF4">
    <property type="entry name" value="ABC TRANSPORTER PERMEASE YTRF"/>
    <property type="match status" value="1"/>
</dbReference>
<dbReference type="EMBL" id="JACDQQ010002522">
    <property type="protein sequence ID" value="MBA0088492.1"/>
    <property type="molecule type" value="Genomic_DNA"/>
</dbReference>
<keyword evidence="4 7" id="KW-1133">Transmembrane helix</keyword>
<gene>
    <name evidence="10" type="ORF">HRJ53_26195</name>
</gene>
<dbReference type="InterPro" id="IPR003838">
    <property type="entry name" value="ABC3_permease_C"/>
</dbReference>
<dbReference type="AlphaFoldDB" id="A0A7V8NW09"/>
<dbReference type="InterPro" id="IPR050250">
    <property type="entry name" value="Macrolide_Exporter_MacB"/>
</dbReference>
<evidence type="ECO:0000259" key="9">
    <source>
        <dbReference type="Pfam" id="PF12704"/>
    </source>
</evidence>
<evidence type="ECO:0000256" key="4">
    <source>
        <dbReference type="ARBA" id="ARBA00022989"/>
    </source>
</evidence>
<accession>A0A7V8NW09</accession>
<evidence type="ECO:0000256" key="7">
    <source>
        <dbReference type="SAM" id="Phobius"/>
    </source>
</evidence>
<evidence type="ECO:0000256" key="3">
    <source>
        <dbReference type="ARBA" id="ARBA00022692"/>
    </source>
</evidence>
<evidence type="ECO:0000256" key="6">
    <source>
        <dbReference type="ARBA" id="ARBA00038076"/>
    </source>
</evidence>
<proteinExistence type="inferred from homology"/>
<evidence type="ECO:0000259" key="8">
    <source>
        <dbReference type="Pfam" id="PF02687"/>
    </source>
</evidence>
<feature type="transmembrane region" description="Helical" evidence="7">
    <location>
        <begin position="268"/>
        <end position="297"/>
    </location>
</feature>
<evidence type="ECO:0000256" key="1">
    <source>
        <dbReference type="ARBA" id="ARBA00004651"/>
    </source>
</evidence>
<name>A0A7V8NW09_9BACT</name>
<dbReference type="GO" id="GO:0005886">
    <property type="term" value="C:plasma membrane"/>
    <property type="evidence" value="ECO:0007669"/>
    <property type="project" value="UniProtKB-SubCell"/>
</dbReference>
<evidence type="ECO:0000256" key="5">
    <source>
        <dbReference type="ARBA" id="ARBA00023136"/>
    </source>
</evidence>
<feature type="non-terminal residue" evidence="10">
    <location>
        <position position="323"/>
    </location>
</feature>
<comment type="subcellular location">
    <subcellularLocation>
        <location evidence="1">Cell membrane</location>
        <topology evidence="1">Multi-pass membrane protein</topology>
    </subcellularLocation>
</comment>